<evidence type="ECO:0000259" key="5">
    <source>
        <dbReference type="Pfam" id="PF00266"/>
    </source>
</evidence>
<dbReference type="InterPro" id="IPR015424">
    <property type="entry name" value="PyrdxlP-dep_Trfase"/>
</dbReference>
<sequence>MIYFDNAATTLMKPPSVAEAVVRGIGSFGGPARGVHEASIASSLAVYEARAALARLLGAQGAGRVAFGYNATDALNAAIEGLLAPGAHAITTAASHNSVLRPLYRKVDRAGAELSIASIAPDGSLDLEAYERLFRPETSLVVATHASNVTGDVYDVRRMARIARDHGALFVLDAAQTAGAFPVDLQGDGFDAVVFTGHKSLFGPQGTGGIVLSSEMEIPPYRVGGSGTHSYDRSHPSFMPERLEAGTLNAHGLAGLAAGVAYIEQTGLAAIGARVQSLARRFGEAVRQIEGVRIYGGPLDAPRCGIVALNVGRADSALVADRLNADFGICTRAGAHCAPLMHEALGTSDRGAVRFSFSHFNTEEEIDKGVEALEEIARGLV</sequence>
<dbReference type="PANTHER" id="PTHR43586">
    <property type="entry name" value="CYSTEINE DESULFURASE"/>
    <property type="match status" value="1"/>
</dbReference>
<evidence type="ECO:0000256" key="1">
    <source>
        <dbReference type="ARBA" id="ARBA00001933"/>
    </source>
</evidence>
<dbReference type="Pfam" id="PF00266">
    <property type="entry name" value="Aminotran_5"/>
    <property type="match status" value="1"/>
</dbReference>
<name>A0A0A8B2C7_9ACTN</name>
<gene>
    <name evidence="6" type="ORF">JI75_01410</name>
</gene>
<evidence type="ECO:0000313" key="7">
    <source>
        <dbReference type="Proteomes" id="UP000031121"/>
    </source>
</evidence>
<dbReference type="PANTHER" id="PTHR43586:SF4">
    <property type="entry name" value="ISOPENICILLIN N EPIMERASE"/>
    <property type="match status" value="1"/>
</dbReference>
<comment type="similarity">
    <text evidence="3">Belongs to the class-V pyridoxal-phosphate-dependent aminotransferase family.</text>
</comment>
<feature type="domain" description="Aminotransferase class V" evidence="5">
    <location>
        <begin position="2"/>
        <end position="368"/>
    </location>
</feature>
<keyword evidence="7" id="KW-1185">Reference proteome</keyword>
<dbReference type="Gene3D" id="3.90.1150.10">
    <property type="entry name" value="Aspartate Aminotransferase, domain 1"/>
    <property type="match status" value="1"/>
</dbReference>
<evidence type="ECO:0000256" key="3">
    <source>
        <dbReference type="RuleBase" id="RU004075"/>
    </source>
</evidence>
<comment type="cofactor">
    <cofactor evidence="1 4">
        <name>pyridoxal 5'-phosphate</name>
        <dbReference type="ChEBI" id="CHEBI:597326"/>
    </cofactor>
</comment>
<dbReference type="InterPro" id="IPR010969">
    <property type="entry name" value="Cys_dSase-rel_unknwn_funct"/>
</dbReference>
<dbReference type="NCBIfam" id="TIGR01977">
    <property type="entry name" value="am_tr_V_EF2568"/>
    <property type="match status" value="1"/>
</dbReference>
<accession>A0A0A8B2C7</accession>
<evidence type="ECO:0000256" key="4">
    <source>
        <dbReference type="RuleBase" id="RU004504"/>
    </source>
</evidence>
<dbReference type="RefSeq" id="WP_039688169.1">
    <property type="nucleotide sequence ID" value="NZ_CP009302.1"/>
</dbReference>
<evidence type="ECO:0000313" key="6">
    <source>
        <dbReference type="EMBL" id="AJC11545.1"/>
    </source>
</evidence>
<dbReference type="EMBL" id="CP009302">
    <property type="protein sequence ID" value="AJC11545.1"/>
    <property type="molecule type" value="Genomic_DNA"/>
</dbReference>
<dbReference type="InterPro" id="IPR000192">
    <property type="entry name" value="Aminotrans_V_dom"/>
</dbReference>
<dbReference type="InterPro" id="IPR020578">
    <property type="entry name" value="Aminotrans_V_PyrdxlP_BS"/>
</dbReference>
<dbReference type="AlphaFoldDB" id="A0A0A8B2C7"/>
<dbReference type="SUPFAM" id="SSF53383">
    <property type="entry name" value="PLP-dependent transferases"/>
    <property type="match status" value="1"/>
</dbReference>
<dbReference type="STRING" id="1531429.JI75_01410"/>
<dbReference type="OrthoDB" id="7592443at2"/>
<dbReference type="Proteomes" id="UP000031121">
    <property type="component" value="Chromosome"/>
</dbReference>
<reference evidence="6 7" key="2">
    <citation type="journal article" date="2015" name="Genome Announc.">
        <title>Complete Genome Sequence of Coriobacteriaceae Strain 68-1-3, a Novel Mucus-Degrading Isolate from the Swine Intestinal Tract.</title>
        <authorList>
            <person name="Looft T."/>
            <person name="Bayles D.O."/>
            <person name="Alt D.P."/>
            <person name="Stanton T.B."/>
        </authorList>
    </citation>
    <scope>NUCLEOTIDE SEQUENCE [LARGE SCALE GENOMIC DNA]</scope>
    <source>
        <strain evidence="6 7">68-1-3</strain>
    </source>
</reference>
<protein>
    <submittedName>
        <fullName evidence="6">Cysteine desulfurase</fullName>
    </submittedName>
</protein>
<proteinExistence type="inferred from homology"/>
<evidence type="ECO:0000256" key="2">
    <source>
        <dbReference type="ARBA" id="ARBA00022898"/>
    </source>
</evidence>
<reference evidence="7" key="1">
    <citation type="submission" date="2014-08" db="EMBL/GenBank/DDBJ databases">
        <title>Coriobacteriaceae sp. complete genome.</title>
        <authorList>
            <person name="Looft T."/>
            <person name="Bayles D.O."/>
            <person name="Stanton T.B."/>
        </authorList>
    </citation>
    <scope>NUCLEOTIDE SEQUENCE [LARGE SCALE GENOMIC DNA]</scope>
    <source>
        <strain evidence="7">68-1-3</strain>
    </source>
</reference>
<dbReference type="InterPro" id="IPR015421">
    <property type="entry name" value="PyrdxlP-dep_Trfase_major"/>
</dbReference>
<dbReference type="KEGG" id="cbac:JI75_01410"/>
<dbReference type="InterPro" id="IPR015422">
    <property type="entry name" value="PyrdxlP-dep_Trfase_small"/>
</dbReference>
<dbReference type="Gene3D" id="3.40.640.10">
    <property type="entry name" value="Type I PLP-dependent aspartate aminotransferase-like (Major domain)"/>
    <property type="match status" value="1"/>
</dbReference>
<organism evidence="6 7">
    <name type="scientific">Berryella intestinalis</name>
    <dbReference type="NCBI Taxonomy" id="1531429"/>
    <lineage>
        <taxon>Bacteria</taxon>
        <taxon>Bacillati</taxon>
        <taxon>Actinomycetota</taxon>
        <taxon>Coriobacteriia</taxon>
        <taxon>Eggerthellales</taxon>
        <taxon>Eggerthellaceae</taxon>
        <taxon>Berryella</taxon>
    </lineage>
</organism>
<dbReference type="HOGENOM" id="CLU_003433_2_4_11"/>
<dbReference type="PROSITE" id="PS00595">
    <property type="entry name" value="AA_TRANSFER_CLASS_5"/>
    <property type="match status" value="1"/>
</dbReference>
<keyword evidence="2" id="KW-0663">Pyridoxal phosphate</keyword>